<dbReference type="PANTHER" id="PTHR30001:SF1">
    <property type="entry name" value="RIBONUCLEASE E_G-LIKE PROTEIN, CHLOROPLASTIC"/>
    <property type="match status" value="1"/>
</dbReference>
<evidence type="ECO:0000256" key="11">
    <source>
        <dbReference type="ARBA" id="ARBA00022723"/>
    </source>
</evidence>
<evidence type="ECO:0000256" key="7">
    <source>
        <dbReference type="ARBA" id="ARBA00022519"/>
    </source>
</evidence>
<keyword evidence="16" id="KW-0694">RNA-binding</keyword>
<dbReference type="InterPro" id="IPR012340">
    <property type="entry name" value="NA-bd_OB-fold"/>
</dbReference>
<dbReference type="PROSITE" id="PS50126">
    <property type="entry name" value="S1"/>
    <property type="match status" value="1"/>
</dbReference>
<evidence type="ECO:0000256" key="13">
    <source>
        <dbReference type="ARBA" id="ARBA00022759"/>
    </source>
</evidence>
<evidence type="ECO:0000256" key="10">
    <source>
        <dbReference type="ARBA" id="ARBA00022722"/>
    </source>
</evidence>
<dbReference type="GO" id="GO:0046872">
    <property type="term" value="F:metal ion binding"/>
    <property type="evidence" value="ECO:0007669"/>
    <property type="project" value="UniProtKB-KW"/>
</dbReference>
<dbReference type="Gene3D" id="2.40.50.140">
    <property type="entry name" value="Nucleic acid-binding proteins"/>
    <property type="match status" value="1"/>
</dbReference>
<comment type="subcellular location">
    <subcellularLocation>
        <location evidence="2">Cytoplasm</location>
    </subcellularLocation>
</comment>
<dbReference type="EMBL" id="UOEY01000101">
    <property type="protein sequence ID" value="VAW40359.1"/>
    <property type="molecule type" value="Genomic_DNA"/>
</dbReference>
<dbReference type="GO" id="GO:0004519">
    <property type="term" value="F:endonuclease activity"/>
    <property type="evidence" value="ECO:0007669"/>
    <property type="project" value="UniProtKB-KW"/>
</dbReference>
<feature type="compositionally biased region" description="Basic and acidic residues" evidence="18">
    <location>
        <begin position="131"/>
        <end position="150"/>
    </location>
</feature>
<evidence type="ECO:0000256" key="18">
    <source>
        <dbReference type="SAM" id="MobiDB-lite"/>
    </source>
</evidence>
<dbReference type="AlphaFoldDB" id="A0A3B0VU17"/>
<keyword evidence="17" id="KW-0472">Membrane</keyword>
<keyword evidence="10" id="KW-0540">Nuclease</keyword>
<dbReference type="InterPro" id="IPR004659">
    <property type="entry name" value="RNase_E/G"/>
</dbReference>
<keyword evidence="11" id="KW-0479">Metal-binding</keyword>
<keyword evidence="6" id="KW-0963">Cytoplasm</keyword>
<dbReference type="GO" id="GO:0008033">
    <property type="term" value="P:tRNA processing"/>
    <property type="evidence" value="ECO:0007669"/>
    <property type="project" value="UniProtKB-KW"/>
</dbReference>
<evidence type="ECO:0000256" key="14">
    <source>
        <dbReference type="ARBA" id="ARBA00022801"/>
    </source>
</evidence>
<keyword evidence="9" id="KW-0819">tRNA processing</keyword>
<dbReference type="Pfam" id="PF10150">
    <property type="entry name" value="RNase_E_G"/>
    <property type="match status" value="1"/>
</dbReference>
<dbReference type="GO" id="GO:0006364">
    <property type="term" value="P:rRNA processing"/>
    <property type="evidence" value="ECO:0007669"/>
    <property type="project" value="UniProtKB-KW"/>
</dbReference>
<dbReference type="GO" id="GO:0019843">
    <property type="term" value="F:rRNA binding"/>
    <property type="evidence" value="ECO:0007669"/>
    <property type="project" value="UniProtKB-KW"/>
</dbReference>
<protein>
    <recommendedName>
        <fullName evidence="4">Ribonuclease G</fullName>
    </recommendedName>
</protein>
<feature type="compositionally biased region" description="Basic and acidic residues" evidence="18">
    <location>
        <begin position="1"/>
        <end position="13"/>
    </location>
</feature>
<dbReference type="Gene3D" id="3.40.1260.20">
    <property type="entry name" value="Ribonuclease E, catalytic domain"/>
    <property type="match status" value="1"/>
</dbReference>
<dbReference type="InterPro" id="IPR048583">
    <property type="entry name" value="RNase_E_G_thioredoxin-like"/>
</dbReference>
<dbReference type="PANTHER" id="PTHR30001">
    <property type="entry name" value="RIBONUCLEASE"/>
    <property type="match status" value="1"/>
</dbReference>
<evidence type="ECO:0000256" key="9">
    <source>
        <dbReference type="ARBA" id="ARBA00022694"/>
    </source>
</evidence>
<accession>A0A3B0VU17</accession>
<evidence type="ECO:0000313" key="20">
    <source>
        <dbReference type="EMBL" id="VAW40359.1"/>
    </source>
</evidence>
<evidence type="ECO:0000259" key="19">
    <source>
        <dbReference type="PROSITE" id="PS50126"/>
    </source>
</evidence>
<comment type="similarity">
    <text evidence="3">Belongs to the RNase E/G family. RNase G subfamily.</text>
</comment>
<keyword evidence="5" id="KW-1003">Cell membrane</keyword>
<keyword evidence="15" id="KW-0460">Magnesium</keyword>
<gene>
    <name evidence="20" type="ORF">MNBD_DELTA04-871</name>
</gene>
<evidence type="ECO:0000256" key="2">
    <source>
        <dbReference type="ARBA" id="ARBA00004496"/>
    </source>
</evidence>
<organism evidence="20">
    <name type="scientific">hydrothermal vent metagenome</name>
    <dbReference type="NCBI Taxonomy" id="652676"/>
    <lineage>
        <taxon>unclassified sequences</taxon>
        <taxon>metagenomes</taxon>
        <taxon>ecological metagenomes</taxon>
    </lineage>
</organism>
<evidence type="ECO:0000256" key="6">
    <source>
        <dbReference type="ARBA" id="ARBA00022490"/>
    </source>
</evidence>
<dbReference type="GO" id="GO:0005737">
    <property type="term" value="C:cytoplasm"/>
    <property type="evidence" value="ECO:0007669"/>
    <property type="project" value="UniProtKB-SubCell"/>
</dbReference>
<reference evidence="20" key="1">
    <citation type="submission" date="2018-06" db="EMBL/GenBank/DDBJ databases">
        <authorList>
            <person name="Zhirakovskaya E."/>
        </authorList>
    </citation>
    <scope>NUCLEOTIDE SEQUENCE</scope>
</reference>
<evidence type="ECO:0000256" key="17">
    <source>
        <dbReference type="ARBA" id="ARBA00023136"/>
    </source>
</evidence>
<evidence type="ECO:0000256" key="15">
    <source>
        <dbReference type="ARBA" id="ARBA00022842"/>
    </source>
</evidence>
<name>A0A3B0VU17_9ZZZZ</name>
<keyword evidence="7" id="KW-0997">Cell inner membrane</keyword>
<dbReference type="NCBIfam" id="TIGR00757">
    <property type="entry name" value="RNaseEG"/>
    <property type="match status" value="1"/>
</dbReference>
<evidence type="ECO:0000256" key="12">
    <source>
        <dbReference type="ARBA" id="ARBA00022730"/>
    </source>
</evidence>
<dbReference type="SMART" id="SM00316">
    <property type="entry name" value="S1"/>
    <property type="match status" value="1"/>
</dbReference>
<keyword evidence="8" id="KW-0698">rRNA processing</keyword>
<feature type="compositionally biased region" description="Basic and acidic residues" evidence="18">
    <location>
        <begin position="101"/>
        <end position="123"/>
    </location>
</feature>
<feature type="compositionally biased region" description="Low complexity" evidence="18">
    <location>
        <begin position="60"/>
        <end position="81"/>
    </location>
</feature>
<evidence type="ECO:0000256" key="8">
    <source>
        <dbReference type="ARBA" id="ARBA00022552"/>
    </source>
</evidence>
<feature type="compositionally biased region" description="Basic and acidic residues" evidence="18">
    <location>
        <begin position="45"/>
        <end position="58"/>
    </location>
</feature>
<evidence type="ECO:0000256" key="5">
    <source>
        <dbReference type="ARBA" id="ARBA00022475"/>
    </source>
</evidence>
<keyword evidence="13" id="KW-0255">Endonuclease</keyword>
<dbReference type="InterPro" id="IPR003029">
    <property type="entry name" value="S1_domain"/>
</dbReference>
<keyword evidence="14 20" id="KW-0378">Hydrolase</keyword>
<evidence type="ECO:0000256" key="16">
    <source>
        <dbReference type="ARBA" id="ARBA00022884"/>
    </source>
</evidence>
<sequence>MTEKKDKPTKNEAKQNAAPKVSTGAWWKSTLNLFPKKKPASSGKNQEKPEKKEKKETLQNETAAETAAPAKSAPAPDSDNPQPAAKRPPRPSRSRGRRPRRTTEKDSAAPKTDSDAKPREKGKTRQTPRKKAADKNEEGTKEEPGRKAKRGEHLVTKLLINAEEPEECRIALVENGRLESFHVAGVTRERTKNNIYKGRIVSVEANLQAAFVEIGTDRNGFLPFDEIHPEYYRQDVDDRVRKLIEQQEWKKLKIENVIQRGQEVLVQVVKEVTGNKGANMTTYLSIPGRYLILMPGSDSAGISRKINGEDRRHSLREMMNGFNIPEGIGYIVRTASSDITKTALQKDLQYLLRLWEEIKKKGQEMNTPALIYKDQDIVVRFLRDHFVPDIEEILVDTQESFDQVQQFVSLLPTKARKIQVKLYRGDRPLFNHHNVEEQIESIYQPQVQLPSGGSIVIDPTEALVAIDVNSGRTSKDHNFDQTIFLANMEAAAELARQLRLRDLGGLIVVDFIDMRNSKHIREVEKQVKASMKRDKAKVDISRISRFGLMQISRQKMGAPIEKGSYKMCEYCQGRGVVKSVETLALYYLRRIQTGITRRNVKRVECSLPHEVAQYLLNKKRVELTELEAKHNAKVDIIIKSDMKPGDNRIDFQE</sequence>
<dbReference type="GO" id="GO:0004540">
    <property type="term" value="F:RNA nuclease activity"/>
    <property type="evidence" value="ECO:0007669"/>
    <property type="project" value="InterPro"/>
</dbReference>
<keyword evidence="12" id="KW-0699">rRNA-binding</keyword>
<dbReference type="GO" id="GO:0016787">
    <property type="term" value="F:hydrolase activity"/>
    <property type="evidence" value="ECO:0007669"/>
    <property type="project" value="UniProtKB-KW"/>
</dbReference>
<feature type="compositionally biased region" description="Basic residues" evidence="18">
    <location>
        <begin position="87"/>
        <end position="100"/>
    </location>
</feature>
<dbReference type="CDD" id="cd04453">
    <property type="entry name" value="S1_RNase_E"/>
    <property type="match status" value="1"/>
</dbReference>
<evidence type="ECO:0000256" key="4">
    <source>
        <dbReference type="ARBA" id="ARBA00017719"/>
    </source>
</evidence>
<dbReference type="SUPFAM" id="SSF50249">
    <property type="entry name" value="Nucleic acid-binding proteins"/>
    <property type="match status" value="1"/>
</dbReference>
<comment type="cofactor">
    <cofactor evidence="1">
        <name>Mg(2+)</name>
        <dbReference type="ChEBI" id="CHEBI:18420"/>
    </cofactor>
</comment>
<dbReference type="Pfam" id="PF20833">
    <property type="entry name" value="RNase_E_G_Thio"/>
    <property type="match status" value="1"/>
</dbReference>
<feature type="region of interest" description="Disordered" evidence="18">
    <location>
        <begin position="1"/>
        <end position="150"/>
    </location>
</feature>
<evidence type="ECO:0000256" key="3">
    <source>
        <dbReference type="ARBA" id="ARBA00005663"/>
    </source>
</evidence>
<feature type="domain" description="S1 motif" evidence="19">
    <location>
        <begin position="193"/>
        <end position="283"/>
    </location>
</feature>
<proteinExistence type="inferred from homology"/>
<evidence type="ECO:0000256" key="1">
    <source>
        <dbReference type="ARBA" id="ARBA00001946"/>
    </source>
</evidence>
<dbReference type="InterPro" id="IPR019307">
    <property type="entry name" value="RNA-bd_AU-1/RNase_E/G"/>
</dbReference>